<organism evidence="1 2">
    <name type="scientific">Candidatus Magasanikbacteria bacterium RIFOXYC2_FULL_42_28</name>
    <dbReference type="NCBI Taxonomy" id="1798704"/>
    <lineage>
        <taxon>Bacteria</taxon>
        <taxon>Candidatus Magasanikiibacteriota</taxon>
    </lineage>
</organism>
<protein>
    <recommendedName>
        <fullName evidence="3">PGAP1 family protein</fullName>
    </recommendedName>
</protein>
<dbReference type="PANTHER" id="PTHR11440">
    <property type="entry name" value="LECITHIN-CHOLESTEROL ACYLTRANSFERASE-RELATED"/>
    <property type="match status" value="1"/>
</dbReference>
<dbReference type="InterPro" id="IPR029058">
    <property type="entry name" value="AB_hydrolase_fold"/>
</dbReference>
<name>A0A1F6NXH4_9BACT</name>
<dbReference type="EMBL" id="MFQZ01000001">
    <property type="protein sequence ID" value="OGH88629.1"/>
    <property type="molecule type" value="Genomic_DNA"/>
</dbReference>
<dbReference type="Proteomes" id="UP000177907">
    <property type="component" value="Unassembled WGS sequence"/>
</dbReference>
<comment type="caution">
    <text evidence="1">The sequence shown here is derived from an EMBL/GenBank/DDBJ whole genome shotgun (WGS) entry which is preliminary data.</text>
</comment>
<dbReference type="GO" id="GO:0006629">
    <property type="term" value="P:lipid metabolic process"/>
    <property type="evidence" value="ECO:0007669"/>
    <property type="project" value="InterPro"/>
</dbReference>
<dbReference type="Pfam" id="PF02450">
    <property type="entry name" value="LCAT"/>
    <property type="match status" value="1"/>
</dbReference>
<dbReference type="SUPFAM" id="SSF53474">
    <property type="entry name" value="alpha/beta-Hydrolases"/>
    <property type="match status" value="1"/>
</dbReference>
<proteinExistence type="predicted"/>
<evidence type="ECO:0000313" key="1">
    <source>
        <dbReference type="EMBL" id="OGH88629.1"/>
    </source>
</evidence>
<dbReference type="AlphaFoldDB" id="A0A1F6NXH4"/>
<accession>A0A1F6NXH4</accession>
<sequence length="804" mass="89655">MNHNFWSKKVMISVAFFVAFLFAPLVIQAAIIIPDNQPPTLSHTYDQANLYIDEQPYSWYISSVPDFKMIYTDQDNDAPLDINVVIDGASYPMIRNASADQCWLGFGPNGEENYLNCGYYGGIEYIFTSSPTLVRGHYSFHFETTDSFGNSARLPASGEYEVNVKSDPVIIIPGVMGSEQKNGEWVIDPIFHTYDNLVDTFVANGYRLGYDLFTFPYEWRQSNVDTAFQLKEKIDEVKENCQCDKVDLVGHSMGGLVARQYIQSDDYIQDVDQLIFLGTPHLGAPASYLTWEAEEFGVNIEDNLKESFFSREAKKSGYMDIFDYVHREPIASAQELLPIYDYLKDKSTGQMRAYPNNYPVNPFLEELNANIDRLFNSGVSIFNIVGNLDTSNTINTIRVVDSPIKPVWEDGFPDGYDGTTADLGLELGDGDDTVPLRSSRYVSAYNNDLRTVVYNSGHRNLPTEAEKIIIGQLSDINDPVEVNHSYFPNVKILLIKILSPADIVVIAPDGKRVGKDFNTGEEFNEIEGAFYSGFATDNEYITVPNPLDGEYKIQAQGTGDGGEYTIVASYVSDSQSVSSNYQSTILSDEIADLEFIVDNAEPSVLEVKPAGDTISPIVTINSPLAQNYTRVDSLAVSVSSTDADSGIQSQVWSLDGKIVVVGEPIDLFTQKLGNHIFFATATDFAGNTATATIIYQLIATPSSTIADIEKMFILGWIKNLSTKNSLINKLKNAIRLEMIIETIKAKPPKFPAPRRAERIERLTQRIDKILGLNFLRELTNKRDKAITAPAYAVLLEDLNWLLNN</sequence>
<evidence type="ECO:0008006" key="3">
    <source>
        <dbReference type="Google" id="ProtNLM"/>
    </source>
</evidence>
<evidence type="ECO:0000313" key="2">
    <source>
        <dbReference type="Proteomes" id="UP000177907"/>
    </source>
</evidence>
<reference evidence="1 2" key="1">
    <citation type="journal article" date="2016" name="Nat. Commun.">
        <title>Thousands of microbial genomes shed light on interconnected biogeochemical processes in an aquifer system.</title>
        <authorList>
            <person name="Anantharaman K."/>
            <person name="Brown C.T."/>
            <person name="Hug L.A."/>
            <person name="Sharon I."/>
            <person name="Castelle C.J."/>
            <person name="Probst A.J."/>
            <person name="Thomas B.C."/>
            <person name="Singh A."/>
            <person name="Wilkins M.J."/>
            <person name="Karaoz U."/>
            <person name="Brodie E.L."/>
            <person name="Williams K.H."/>
            <person name="Hubbard S.S."/>
            <person name="Banfield J.F."/>
        </authorList>
    </citation>
    <scope>NUCLEOTIDE SEQUENCE [LARGE SCALE GENOMIC DNA]</scope>
</reference>
<dbReference type="Gene3D" id="3.40.50.1820">
    <property type="entry name" value="alpha/beta hydrolase"/>
    <property type="match status" value="1"/>
</dbReference>
<gene>
    <name evidence="1" type="ORF">A3J93_00855</name>
</gene>
<dbReference type="STRING" id="1798704.A3J93_00855"/>
<dbReference type="GO" id="GO:0008374">
    <property type="term" value="F:O-acyltransferase activity"/>
    <property type="evidence" value="ECO:0007669"/>
    <property type="project" value="InterPro"/>
</dbReference>
<dbReference type="InterPro" id="IPR003386">
    <property type="entry name" value="LACT/PDAT_acylTrfase"/>
</dbReference>